<gene>
    <name evidence="3" type="ORF">COV72_01880</name>
</gene>
<name>A0A2H0LZ71_9BACT</name>
<keyword evidence="1" id="KW-0472">Membrane</keyword>
<keyword evidence="1" id="KW-1133">Transmembrane helix</keyword>
<dbReference type="EMBL" id="PCWA01000026">
    <property type="protein sequence ID" value="PIQ89688.1"/>
    <property type="molecule type" value="Genomic_DNA"/>
</dbReference>
<feature type="transmembrane region" description="Helical" evidence="1">
    <location>
        <begin position="7"/>
        <end position="32"/>
    </location>
</feature>
<sequence>MEVARKILFSIFVLVYAVLCPFIILYSFGYIYQPEKKDISQTGLIYLSSFPSGASVYLEKSRFKNKTPATISELKPGQYQLGLRLKSYRPWSHQVTIEPGKASVFKNVPLLPVKFNEITLLPGGRYTSLAMVRGTDYFVVQEGSRLKEFYIYDRREKEIKPLVGAKAEYSDFAVNSIFTENKSELLIVYGGPLWNKKYLLFNLADINTPPSDITGLFKAYPYALRWSADSTKDVFAVYEGFINRFDIKNYSIYPKYFDGIKGFGLSNRWLYLLGADNVIIKSTPDKKQEIILFEDEHLGRDLFKWSRFYEIKEIYRDALVFWGDRGDLIVSLPPYRIFDKNVSGMEYNESKNRVVFWTKNNIWVADFNMLNTEYALFNDRLQISSAYRQGSSISQCLWAYNGAHILFKDKNDVYLLALNSDGRHHKEHIVSVKDNTDVFYAEDENSLYYLDQGANLTKIQLFPKEKAVPLAEESQ</sequence>
<accession>A0A2H0LZ71</accession>
<dbReference type="InterPro" id="IPR013229">
    <property type="entry name" value="PEGA"/>
</dbReference>
<protein>
    <recommendedName>
        <fullName evidence="2">PEGA domain-containing protein</fullName>
    </recommendedName>
</protein>
<evidence type="ECO:0000313" key="4">
    <source>
        <dbReference type="Proteomes" id="UP000229641"/>
    </source>
</evidence>
<dbReference type="Proteomes" id="UP000229641">
    <property type="component" value="Unassembled WGS sequence"/>
</dbReference>
<organism evidence="3 4">
    <name type="scientific">Candidatus Ghiorseimicrobium undicola</name>
    <dbReference type="NCBI Taxonomy" id="1974746"/>
    <lineage>
        <taxon>Bacteria</taxon>
        <taxon>Pseudomonadati</taxon>
        <taxon>Candidatus Omnitrophota</taxon>
        <taxon>Candidatus Ghiorseimicrobium</taxon>
    </lineage>
</organism>
<proteinExistence type="predicted"/>
<dbReference type="Pfam" id="PF08308">
    <property type="entry name" value="PEGA"/>
    <property type="match status" value="1"/>
</dbReference>
<feature type="domain" description="PEGA" evidence="2">
    <location>
        <begin position="43"/>
        <end position="102"/>
    </location>
</feature>
<dbReference type="SUPFAM" id="SSF82171">
    <property type="entry name" value="DPP6 N-terminal domain-like"/>
    <property type="match status" value="1"/>
</dbReference>
<keyword evidence="1" id="KW-0812">Transmembrane</keyword>
<dbReference type="AlphaFoldDB" id="A0A2H0LZ71"/>
<comment type="caution">
    <text evidence="3">The sequence shown here is derived from an EMBL/GenBank/DDBJ whole genome shotgun (WGS) entry which is preliminary data.</text>
</comment>
<evidence type="ECO:0000259" key="2">
    <source>
        <dbReference type="Pfam" id="PF08308"/>
    </source>
</evidence>
<evidence type="ECO:0000313" key="3">
    <source>
        <dbReference type="EMBL" id="PIQ89688.1"/>
    </source>
</evidence>
<evidence type="ECO:0000256" key="1">
    <source>
        <dbReference type="SAM" id="Phobius"/>
    </source>
</evidence>
<reference evidence="3 4" key="1">
    <citation type="submission" date="2017-09" db="EMBL/GenBank/DDBJ databases">
        <title>Depth-based differentiation of microbial function through sediment-hosted aquifers and enrichment of novel symbionts in the deep terrestrial subsurface.</title>
        <authorList>
            <person name="Probst A.J."/>
            <person name="Ladd B."/>
            <person name="Jarett J.K."/>
            <person name="Geller-Mcgrath D.E."/>
            <person name="Sieber C.M."/>
            <person name="Emerson J.B."/>
            <person name="Anantharaman K."/>
            <person name="Thomas B.C."/>
            <person name="Malmstrom R."/>
            <person name="Stieglmeier M."/>
            <person name="Klingl A."/>
            <person name="Woyke T."/>
            <person name="Ryan C.M."/>
            <person name="Banfield J.F."/>
        </authorList>
    </citation>
    <scope>NUCLEOTIDE SEQUENCE [LARGE SCALE GENOMIC DNA]</scope>
    <source>
        <strain evidence="3">CG11_big_fil_rev_8_21_14_0_20_42_13</strain>
    </source>
</reference>